<evidence type="ECO:0000313" key="2">
    <source>
        <dbReference type="Proteomes" id="UP000292027"/>
    </source>
</evidence>
<organism evidence="1 2">
    <name type="scientific">Kribbella rubisoli</name>
    <dbReference type="NCBI Taxonomy" id="3075929"/>
    <lineage>
        <taxon>Bacteria</taxon>
        <taxon>Bacillati</taxon>
        <taxon>Actinomycetota</taxon>
        <taxon>Actinomycetes</taxon>
        <taxon>Propionibacteriales</taxon>
        <taxon>Kribbellaceae</taxon>
        <taxon>Kribbella</taxon>
    </lineage>
</organism>
<gene>
    <name evidence="1" type="ORF">EV645_1131</name>
</gene>
<dbReference type="AlphaFoldDB" id="A0A4Q7X8V5"/>
<keyword evidence="2" id="KW-1185">Reference proteome</keyword>
<dbReference type="OrthoDB" id="3870258at2"/>
<evidence type="ECO:0000313" key="1">
    <source>
        <dbReference type="EMBL" id="RZU18929.1"/>
    </source>
</evidence>
<name>A0A4Q7X8V5_9ACTN</name>
<dbReference type="Pfam" id="PF08843">
    <property type="entry name" value="AbiEii"/>
    <property type="match status" value="1"/>
</dbReference>
<proteinExistence type="predicted"/>
<dbReference type="EMBL" id="SHKR01000011">
    <property type="protein sequence ID" value="RZU18929.1"/>
    <property type="molecule type" value="Genomic_DNA"/>
</dbReference>
<dbReference type="InterPro" id="IPR014942">
    <property type="entry name" value="AbiEii"/>
</dbReference>
<accession>A0A4Q7X8V5</accession>
<protein>
    <submittedName>
        <fullName evidence="1">Nucleotidyltransferase AbiEii toxin of type IV toxin-antitoxin system</fullName>
    </submittedName>
</protein>
<reference evidence="1 2" key="1">
    <citation type="journal article" date="2015" name="Stand. Genomic Sci.">
        <title>Genomic Encyclopedia of Bacterial and Archaeal Type Strains, Phase III: the genomes of soil and plant-associated and newly described type strains.</title>
        <authorList>
            <person name="Whitman W.B."/>
            <person name="Woyke T."/>
            <person name="Klenk H.P."/>
            <person name="Zhou Y."/>
            <person name="Lilburn T.G."/>
            <person name="Beck B.J."/>
            <person name="De Vos P."/>
            <person name="Vandamme P."/>
            <person name="Eisen J.A."/>
            <person name="Garrity G."/>
            <person name="Hugenholtz P."/>
            <person name="Kyrpides N.C."/>
        </authorList>
    </citation>
    <scope>NUCLEOTIDE SEQUENCE [LARGE SCALE GENOMIC DNA]</scope>
    <source>
        <strain evidence="1 2">VKM Ac-2540</strain>
    </source>
</reference>
<comment type="caution">
    <text evidence="1">The sequence shown here is derived from an EMBL/GenBank/DDBJ whole genome shotgun (WGS) entry which is preliminary data.</text>
</comment>
<sequence>MNPLQTKLATIGLEALADYGFVLAGGYALQAHGYGTRESDDIDLFTNVLDPETFAEAVEQLVTAYRASGLTIEVARQVSTFARLVVTDDDGPTAKADLAVDHRLLPPTTTSLGPVLSEADAIGSKVGAVYSRLEPRDLIDVQAVLDSDRYTTDALLALADQREVTPLDRKMFAGQLRAGSRLPDAGFQWYGAPPELIARIRRTAEEWAERLDRSSGRMDG</sequence>
<dbReference type="RefSeq" id="WP_130440400.1">
    <property type="nucleotide sequence ID" value="NZ_SHKR01000011.1"/>
</dbReference>
<dbReference type="Proteomes" id="UP000292027">
    <property type="component" value="Unassembled WGS sequence"/>
</dbReference>